<organism evidence="1 2">
    <name type="scientific">Glycomyces tritici</name>
    <dbReference type="NCBI Taxonomy" id="2665176"/>
    <lineage>
        <taxon>Bacteria</taxon>
        <taxon>Bacillati</taxon>
        <taxon>Actinomycetota</taxon>
        <taxon>Actinomycetes</taxon>
        <taxon>Glycomycetales</taxon>
        <taxon>Glycomycetaceae</taxon>
        <taxon>Glycomyces</taxon>
    </lineage>
</organism>
<proteinExistence type="predicted"/>
<protein>
    <submittedName>
        <fullName evidence="1">Uncharacterized protein</fullName>
    </submittedName>
</protein>
<dbReference type="Proteomes" id="UP001171902">
    <property type="component" value="Unassembled WGS sequence"/>
</dbReference>
<dbReference type="RefSeq" id="WP_289959837.1">
    <property type="nucleotide sequence ID" value="NZ_JAUEMJ010000013.1"/>
</dbReference>
<comment type="caution">
    <text evidence="1">The sequence shown here is derived from an EMBL/GenBank/DDBJ whole genome shotgun (WGS) entry which is preliminary data.</text>
</comment>
<sequence>MSVNIHLQLNVDNLESPDEADRIGAAVNLVLKDHGIDSWMVVRVRHEPPSVGARSAPHPIIVRGFGTWSTQFESDIETSLHAIAPHARIDLEWGYPDLD</sequence>
<gene>
    <name evidence="1" type="ORF">QWI33_27220</name>
</gene>
<name>A0ABT7YXT5_9ACTN</name>
<evidence type="ECO:0000313" key="2">
    <source>
        <dbReference type="Proteomes" id="UP001171902"/>
    </source>
</evidence>
<reference evidence="1" key="1">
    <citation type="submission" date="2023-06" db="EMBL/GenBank/DDBJ databases">
        <title>Gycomyces niveus sp.nov., a novel actinomycete isolated from soil in Shouguang.</title>
        <authorList>
            <person name="Yang X."/>
            <person name="Zhao J."/>
        </authorList>
    </citation>
    <scope>NUCLEOTIDE SEQUENCE</scope>
    <source>
        <strain evidence="1">NEAU C2</strain>
    </source>
</reference>
<dbReference type="EMBL" id="JAUEMJ010000013">
    <property type="protein sequence ID" value="MDN3243435.1"/>
    <property type="molecule type" value="Genomic_DNA"/>
</dbReference>
<evidence type="ECO:0000313" key="1">
    <source>
        <dbReference type="EMBL" id="MDN3243435.1"/>
    </source>
</evidence>
<keyword evidence="2" id="KW-1185">Reference proteome</keyword>
<accession>A0ABT7YXT5</accession>